<dbReference type="PANTHER" id="PTHR11814">
    <property type="entry name" value="SULFATE TRANSPORTER"/>
    <property type="match status" value="1"/>
</dbReference>
<keyword evidence="10" id="KW-1185">Reference proteome</keyword>
<feature type="compositionally biased region" description="Low complexity" evidence="5">
    <location>
        <begin position="688"/>
        <end position="697"/>
    </location>
</feature>
<evidence type="ECO:0000256" key="5">
    <source>
        <dbReference type="SAM" id="MobiDB-lite"/>
    </source>
</evidence>
<accession>A0ABP1QT69</accession>
<evidence type="ECO:0000256" key="4">
    <source>
        <dbReference type="ARBA" id="ARBA00023136"/>
    </source>
</evidence>
<protein>
    <recommendedName>
        <fullName evidence="11">Sodium-independent sulfate anion transporter</fullName>
    </recommendedName>
</protein>
<feature type="transmembrane region" description="Helical" evidence="6">
    <location>
        <begin position="352"/>
        <end position="373"/>
    </location>
</feature>
<keyword evidence="2 6" id="KW-0812">Transmembrane</keyword>
<dbReference type="Pfam" id="PF01740">
    <property type="entry name" value="STAS"/>
    <property type="match status" value="1"/>
</dbReference>
<dbReference type="InterPro" id="IPR036513">
    <property type="entry name" value="STAS_dom_sf"/>
</dbReference>
<feature type="transmembrane region" description="Helical" evidence="6">
    <location>
        <begin position="95"/>
        <end position="116"/>
    </location>
</feature>
<evidence type="ECO:0000256" key="2">
    <source>
        <dbReference type="ARBA" id="ARBA00022692"/>
    </source>
</evidence>
<dbReference type="Gene3D" id="3.30.750.24">
    <property type="entry name" value="STAS domain"/>
    <property type="match status" value="1"/>
</dbReference>
<comment type="subcellular location">
    <subcellularLocation>
        <location evidence="1">Membrane</location>
        <topology evidence="1">Multi-pass membrane protein</topology>
    </subcellularLocation>
</comment>
<feature type="transmembrane region" description="Helical" evidence="6">
    <location>
        <begin position="170"/>
        <end position="187"/>
    </location>
</feature>
<comment type="caution">
    <text evidence="9">The sequence shown here is derived from an EMBL/GenBank/DDBJ whole genome shotgun (WGS) entry which is preliminary data.</text>
</comment>
<evidence type="ECO:0000256" key="1">
    <source>
        <dbReference type="ARBA" id="ARBA00004141"/>
    </source>
</evidence>
<name>A0ABP1QT69_9HEXA</name>
<feature type="transmembrane region" description="Helical" evidence="6">
    <location>
        <begin position="423"/>
        <end position="443"/>
    </location>
</feature>
<proteinExistence type="predicted"/>
<dbReference type="EMBL" id="CAXLJM020000046">
    <property type="protein sequence ID" value="CAL8111226.1"/>
    <property type="molecule type" value="Genomic_DNA"/>
</dbReference>
<dbReference type="Proteomes" id="UP001642540">
    <property type="component" value="Unassembled WGS sequence"/>
</dbReference>
<keyword evidence="3 6" id="KW-1133">Transmembrane helix</keyword>
<evidence type="ECO:0000259" key="8">
    <source>
        <dbReference type="Pfam" id="PF01740"/>
    </source>
</evidence>
<evidence type="ECO:0008006" key="11">
    <source>
        <dbReference type="Google" id="ProtNLM"/>
    </source>
</evidence>
<feature type="transmembrane region" description="Helical" evidence="6">
    <location>
        <begin position="251"/>
        <end position="271"/>
    </location>
</feature>
<feature type="domain" description="STAS" evidence="8">
    <location>
        <begin position="560"/>
        <end position="613"/>
    </location>
</feature>
<dbReference type="InterPro" id="IPR002645">
    <property type="entry name" value="STAS_dom"/>
</dbReference>
<keyword evidence="4 6" id="KW-0472">Membrane</keyword>
<evidence type="ECO:0000313" key="10">
    <source>
        <dbReference type="Proteomes" id="UP001642540"/>
    </source>
</evidence>
<reference evidence="9 10" key="1">
    <citation type="submission" date="2024-08" db="EMBL/GenBank/DDBJ databases">
        <authorList>
            <person name="Cucini C."/>
            <person name="Frati F."/>
        </authorList>
    </citation>
    <scope>NUCLEOTIDE SEQUENCE [LARGE SCALE GENOMIC DNA]</scope>
</reference>
<feature type="domain" description="SLC26A/SulP transporter" evidence="7">
    <location>
        <begin position="95"/>
        <end position="484"/>
    </location>
</feature>
<organism evidence="9 10">
    <name type="scientific">Orchesella dallaii</name>
    <dbReference type="NCBI Taxonomy" id="48710"/>
    <lineage>
        <taxon>Eukaryota</taxon>
        <taxon>Metazoa</taxon>
        <taxon>Ecdysozoa</taxon>
        <taxon>Arthropoda</taxon>
        <taxon>Hexapoda</taxon>
        <taxon>Collembola</taxon>
        <taxon>Entomobryomorpha</taxon>
        <taxon>Entomobryoidea</taxon>
        <taxon>Orchesellidae</taxon>
        <taxon>Orchesellinae</taxon>
        <taxon>Orchesella</taxon>
    </lineage>
</organism>
<dbReference type="InterPro" id="IPR011547">
    <property type="entry name" value="SLC26A/SulP_dom"/>
</dbReference>
<dbReference type="InterPro" id="IPR001902">
    <property type="entry name" value="SLC26A/SulP_fam"/>
</dbReference>
<evidence type="ECO:0000259" key="7">
    <source>
        <dbReference type="Pfam" id="PF00916"/>
    </source>
</evidence>
<feature type="transmembrane region" description="Helical" evidence="6">
    <location>
        <begin position="450"/>
        <end position="471"/>
    </location>
</feature>
<dbReference type="Pfam" id="PF00916">
    <property type="entry name" value="Sulfate_transp"/>
    <property type="match status" value="1"/>
</dbReference>
<feature type="region of interest" description="Disordered" evidence="5">
    <location>
        <begin position="670"/>
        <end position="711"/>
    </location>
</feature>
<evidence type="ECO:0000256" key="3">
    <source>
        <dbReference type="ARBA" id="ARBA00022989"/>
    </source>
</evidence>
<sequence length="711" mass="77113">MKTELLHSYSTSNLTSLSRTSSKISLALENNSNSYNLQRGAFRSENGKSDINLNITGDAPLQNEANCIQQLLAGKEVRKKLPILQWLPNYTWEKLFADLVAGITIGLTILPQGLAYASLAGLPPQYGLYSSFVGCFIYIFIGSTTAVTIGPTAVLAIMTLSYSSGKPPEYGVMLGLLTGIVTLFMGVFKLGFIVNFISAPVNSAFTSAAAVTICSTQIKALLGLSYPAEGFLSIILGAAEHISDVQLNDTLLSIACIVALLVLQYLPSIFSSFNKSHPKLHKWIWLISVARNAIVIVICTVIFTIMGPDATHVKVVGNITSGLPPFQLPPVFFSDSKTNATYSFGTLLKEDASAIVVMPLLALMEHITIAKAFAGTSRVDASQEMLTIGVANIIGTFFSSMSVTGSFSRTAVNHASGVQSPMGGLFTGILVLISLQVLTPYFYFIPKSSLAAVIVCAVIFNVDFAVLYPMWKTKKMDLLPWAVTFIISLLVGLEFGILSGLIISIVFLLYYAARPGVRVSKGETLSGVPFILVASDRSLVFPAIEYTRYIILKSGRVWGKGYLPVVIDCQHIHYADFTAAQGMRDLFKMYNEQKQELILWKIKPSIVRILTQVMEVANVPFKHCSTEAELEAHLLQSHVQNTAIPFNTANGIQDNNDNSNGITSRRMQFSTSEADDDNNSAVTVVEDSSSGSSSPPGLHMAADRRRGRKGN</sequence>
<evidence type="ECO:0000256" key="6">
    <source>
        <dbReference type="SAM" id="Phobius"/>
    </source>
</evidence>
<gene>
    <name evidence="9" type="ORF">ODALV1_LOCUS14846</name>
</gene>
<feature type="transmembrane region" description="Helical" evidence="6">
    <location>
        <begin position="136"/>
        <end position="158"/>
    </location>
</feature>
<dbReference type="SUPFAM" id="SSF52091">
    <property type="entry name" value="SpoIIaa-like"/>
    <property type="match status" value="1"/>
</dbReference>
<feature type="transmembrane region" description="Helical" evidence="6">
    <location>
        <begin position="283"/>
        <end position="306"/>
    </location>
</feature>
<evidence type="ECO:0000313" key="9">
    <source>
        <dbReference type="EMBL" id="CAL8111226.1"/>
    </source>
</evidence>
<feature type="transmembrane region" description="Helical" evidence="6">
    <location>
        <begin position="385"/>
        <end position="403"/>
    </location>
</feature>
<feature type="transmembrane region" description="Helical" evidence="6">
    <location>
        <begin position="483"/>
        <end position="511"/>
    </location>
</feature>